<evidence type="ECO:0000313" key="4">
    <source>
        <dbReference type="EMBL" id="XBO39846.1"/>
    </source>
</evidence>
<reference evidence="4" key="1">
    <citation type="submission" date="2024-05" db="EMBL/GenBank/DDBJ databases">
        <authorList>
            <person name="Kim S."/>
            <person name="Heo J."/>
            <person name="Choi H."/>
            <person name="Choi Y."/>
            <person name="Kwon S.-W."/>
            <person name="Kim Y."/>
        </authorList>
    </citation>
    <scope>NUCLEOTIDE SEQUENCE</scope>
    <source>
        <strain evidence="4">KACC 23698</strain>
    </source>
</reference>
<dbReference type="Gene3D" id="3.40.50.1820">
    <property type="entry name" value="alpha/beta hydrolase"/>
    <property type="match status" value="1"/>
</dbReference>
<protein>
    <submittedName>
        <fullName evidence="4">Alpha/beta hydrolase</fullName>
    </submittedName>
</protein>
<dbReference type="InterPro" id="IPR050300">
    <property type="entry name" value="GDXG_lipolytic_enzyme"/>
</dbReference>
<feature type="domain" description="Alpha/beta hydrolase fold-3" evidence="3">
    <location>
        <begin position="136"/>
        <end position="342"/>
    </location>
</feature>
<dbReference type="InterPro" id="IPR013094">
    <property type="entry name" value="AB_hydrolase_3"/>
</dbReference>
<name>A0AAU7JI31_9HYPH</name>
<feature type="signal peptide" evidence="2">
    <location>
        <begin position="1"/>
        <end position="25"/>
    </location>
</feature>
<sequence length="381" mass="40136">MTILKPALWATISLGALTASFGASALAQTASPASPSMSDDSGTVQRADKDMRRVLEKLHALGAKPIGTQSVEETRKGPTPADAVKAVLKDEGKDAAALTAKLKVSKKDVTYPTGGGQQTIRIYTPEGSGGQPKPVVVYYHGGGWVIADLDTYEASAMAMAHKTGAIVASVEYRHAPENKFPAAHEDAFAAYQWVAKNAGQFGGDPQRLALMGESAGGNLATNVAIMARDQKVEAPLHMVLVYPVSGTNTDTPSYQKNAHAVPLSKPAMEWFFQNTVSKDADRNDARLDLVGKADLKGLPDATLITAEIDPLMSEGKALADKLKQAGSKVKYENFAGVTHEFFGMDAVVKDAEKAQEFAAAELKLALSQGATGAVKVNAPAK</sequence>
<dbReference type="PROSITE" id="PS00122">
    <property type="entry name" value="CARBOXYLESTERASE_B_1"/>
    <property type="match status" value="1"/>
</dbReference>
<gene>
    <name evidence="4" type="ORF">ABEG18_03425</name>
</gene>
<dbReference type="InterPro" id="IPR019826">
    <property type="entry name" value="Carboxylesterase_B_AS"/>
</dbReference>
<feature type="chain" id="PRO_5043560160" evidence="2">
    <location>
        <begin position="26"/>
        <end position="381"/>
    </location>
</feature>
<dbReference type="SUPFAM" id="SSF53474">
    <property type="entry name" value="alpha/beta-Hydrolases"/>
    <property type="match status" value="1"/>
</dbReference>
<proteinExistence type="predicted"/>
<dbReference type="PANTHER" id="PTHR48081:SF8">
    <property type="entry name" value="ALPHA_BETA HYDROLASE FOLD-3 DOMAIN-CONTAINING PROTEIN-RELATED"/>
    <property type="match status" value="1"/>
</dbReference>
<keyword evidence="1 4" id="KW-0378">Hydrolase</keyword>
<dbReference type="PANTHER" id="PTHR48081">
    <property type="entry name" value="AB HYDROLASE SUPERFAMILY PROTEIN C4A8.06C"/>
    <property type="match status" value="1"/>
</dbReference>
<organism evidence="4">
    <name type="scientific">Alsobacter sp. KACC 23698</name>
    <dbReference type="NCBI Taxonomy" id="3149229"/>
    <lineage>
        <taxon>Bacteria</taxon>
        <taxon>Pseudomonadati</taxon>
        <taxon>Pseudomonadota</taxon>
        <taxon>Alphaproteobacteria</taxon>
        <taxon>Hyphomicrobiales</taxon>
        <taxon>Alsobacteraceae</taxon>
        <taxon>Alsobacter</taxon>
    </lineage>
</organism>
<dbReference type="InterPro" id="IPR029058">
    <property type="entry name" value="AB_hydrolase_fold"/>
</dbReference>
<keyword evidence="2" id="KW-0732">Signal</keyword>
<dbReference type="GO" id="GO:0016787">
    <property type="term" value="F:hydrolase activity"/>
    <property type="evidence" value="ECO:0007669"/>
    <property type="project" value="UniProtKB-KW"/>
</dbReference>
<evidence type="ECO:0000256" key="2">
    <source>
        <dbReference type="SAM" id="SignalP"/>
    </source>
</evidence>
<dbReference type="EMBL" id="CP157484">
    <property type="protein sequence ID" value="XBO39846.1"/>
    <property type="molecule type" value="Genomic_DNA"/>
</dbReference>
<dbReference type="RefSeq" id="WP_406856698.1">
    <property type="nucleotide sequence ID" value="NZ_CP157484.1"/>
</dbReference>
<evidence type="ECO:0000256" key="1">
    <source>
        <dbReference type="ARBA" id="ARBA00022801"/>
    </source>
</evidence>
<evidence type="ECO:0000259" key="3">
    <source>
        <dbReference type="Pfam" id="PF07859"/>
    </source>
</evidence>
<dbReference type="AlphaFoldDB" id="A0AAU7JI31"/>
<accession>A0AAU7JI31</accession>
<dbReference type="Pfam" id="PF07859">
    <property type="entry name" value="Abhydrolase_3"/>
    <property type="match status" value="1"/>
</dbReference>